<dbReference type="Gene3D" id="2.60.120.620">
    <property type="entry name" value="q2cbj1_9rhob like domain"/>
    <property type="match status" value="1"/>
</dbReference>
<dbReference type="AlphaFoldDB" id="A0A8T6ZJB5"/>
<dbReference type="OrthoDB" id="9796766at2"/>
<keyword evidence="3" id="KW-1185">Reference proteome</keyword>
<dbReference type="SUPFAM" id="SSF51197">
    <property type="entry name" value="Clavaminate synthase-like"/>
    <property type="match status" value="1"/>
</dbReference>
<evidence type="ECO:0000313" key="3">
    <source>
        <dbReference type="Proteomes" id="UP000030460"/>
    </source>
</evidence>
<name>A0A8T6ZJB5_9BURK</name>
<comment type="caution">
    <text evidence="2">The sequence shown here is derived from an EMBL/GenBank/DDBJ whole genome shotgun (WGS) entry which is preliminary data.</text>
</comment>
<comment type="cofactor">
    <cofactor evidence="1">
        <name>Fe(2+)</name>
        <dbReference type="ChEBI" id="CHEBI:29033"/>
    </cofactor>
</comment>
<reference evidence="2" key="2">
    <citation type="submission" date="2020-04" db="EMBL/GenBank/DDBJ databases">
        <authorList>
            <person name="Alexandrino P."/>
            <person name="Mendonca T."/>
            <person name="Guaman L."/>
            <person name="Cherix J."/>
            <person name="Lozano-Sakalauskas G."/>
            <person name="Fujita A."/>
            <person name="Filho E.R."/>
            <person name="Long P."/>
            <person name="Padilla G."/>
            <person name="Taciro M.K."/>
            <person name="Gomez J.G."/>
            <person name="Silva L.F."/>
            <person name="Torres M."/>
        </authorList>
    </citation>
    <scope>NUCLEOTIDE SEQUENCE</scope>
    <source>
        <strain evidence="2">LMG 19450</strain>
    </source>
</reference>
<reference evidence="2" key="1">
    <citation type="journal article" date="2015" name="Genome Announc.">
        <title>Draft Genome Sequence of the Polyhydroxyalkanoate-Producing Bacterium Burkholderia sacchari LMG 19450 Isolated from Brazilian Sugarcane Plantation Soil.</title>
        <authorList>
            <person name="Alexandrino P.M."/>
            <person name="Mendonca T.T."/>
            <person name="Guaman Bautista L.P."/>
            <person name="Cherix J."/>
            <person name="Lozano-Sakalauskas G.C."/>
            <person name="Fujita A."/>
            <person name="Ramos Filho E."/>
            <person name="Long P."/>
            <person name="Padilla G."/>
            <person name="Taciro M.K."/>
            <person name="Gomez J.G."/>
            <person name="Silva L.F."/>
        </authorList>
    </citation>
    <scope>NUCLEOTIDE SEQUENCE</scope>
    <source>
        <strain evidence="2">LMG 19450</strain>
    </source>
</reference>
<accession>A0A8T6ZJB5</accession>
<dbReference type="InterPro" id="IPR008775">
    <property type="entry name" value="Phytyl_CoA_dOase-like"/>
</dbReference>
<evidence type="ECO:0000256" key="1">
    <source>
        <dbReference type="ARBA" id="ARBA00001954"/>
    </source>
</evidence>
<dbReference type="PANTHER" id="PTHR20883:SF48">
    <property type="entry name" value="ECTOINE DIOXYGENASE"/>
    <property type="match status" value="1"/>
</dbReference>
<dbReference type="Pfam" id="PF05721">
    <property type="entry name" value="PhyH"/>
    <property type="match status" value="1"/>
</dbReference>
<evidence type="ECO:0008006" key="4">
    <source>
        <dbReference type="Google" id="ProtNLM"/>
    </source>
</evidence>
<dbReference type="EMBL" id="JTDB02000010">
    <property type="protein sequence ID" value="NLP64896.1"/>
    <property type="molecule type" value="Genomic_DNA"/>
</dbReference>
<dbReference type="PANTHER" id="PTHR20883">
    <property type="entry name" value="PHYTANOYL-COA DIOXYGENASE DOMAIN CONTAINING 1"/>
    <property type="match status" value="1"/>
</dbReference>
<dbReference type="GO" id="GO:0005506">
    <property type="term" value="F:iron ion binding"/>
    <property type="evidence" value="ECO:0007669"/>
    <property type="project" value="UniProtKB-ARBA"/>
</dbReference>
<protein>
    <recommendedName>
        <fullName evidence="4">Phytanoyl-CoA dioxygenase</fullName>
    </recommendedName>
</protein>
<organism evidence="2 3">
    <name type="scientific">Paraburkholderia sacchari</name>
    <dbReference type="NCBI Taxonomy" id="159450"/>
    <lineage>
        <taxon>Bacteria</taxon>
        <taxon>Pseudomonadati</taxon>
        <taxon>Pseudomonadota</taxon>
        <taxon>Betaproteobacteria</taxon>
        <taxon>Burkholderiales</taxon>
        <taxon>Burkholderiaceae</taxon>
        <taxon>Paraburkholderia</taxon>
    </lineage>
</organism>
<proteinExistence type="predicted"/>
<gene>
    <name evidence="2" type="ORF">NH14_027890</name>
</gene>
<sequence>MQVLNLKDHESLPMFAVSPELATRIREYGLEQNIRDMEEHGYTVVKDVASSDFFASLRSAIMNCCLEDKGQYFGMTRKGISSDMLLTRDSTIAEATINPKILTMIEYMCGRGAQISQVSGSVRYEGANAMGLHCDQSWLPAPFPEHNALMTACWYCDDTLDEASGATKVVPGSHRKMRHPNPDEVQASEGAVPLVSPRGSVGMWDGRLWHANYPRTREGERVMLHATYCRLAYRPLEDYGPDSEGLIAKYGPVMEDLLGRNQWWGNRNWNDGSVDMQKYLRTERDSRR</sequence>
<dbReference type="GO" id="GO:0016706">
    <property type="term" value="F:2-oxoglutarate-dependent dioxygenase activity"/>
    <property type="evidence" value="ECO:0007669"/>
    <property type="project" value="UniProtKB-ARBA"/>
</dbReference>
<evidence type="ECO:0000313" key="2">
    <source>
        <dbReference type="EMBL" id="NLP64896.1"/>
    </source>
</evidence>
<dbReference type="Proteomes" id="UP000030460">
    <property type="component" value="Unassembled WGS sequence"/>
</dbReference>
<dbReference type="RefSeq" id="WP_052148329.1">
    <property type="nucleotide sequence ID" value="NZ_CADFGF010000014.1"/>
</dbReference>